<dbReference type="Proteomes" id="UP001242480">
    <property type="component" value="Unassembled WGS sequence"/>
</dbReference>
<proteinExistence type="predicted"/>
<evidence type="ECO:0000313" key="1">
    <source>
        <dbReference type="EMBL" id="MDQ0473116.1"/>
    </source>
</evidence>
<comment type="caution">
    <text evidence="1">The sequence shown here is derived from an EMBL/GenBank/DDBJ whole genome shotgun (WGS) entry which is preliminary data.</text>
</comment>
<dbReference type="EMBL" id="JAUSVX010000015">
    <property type="protein sequence ID" value="MDQ0473116.1"/>
    <property type="molecule type" value="Genomic_DNA"/>
</dbReference>
<name>A0ABU0JHZ6_9HYPH</name>
<accession>A0ABU0JHZ6</accession>
<protein>
    <submittedName>
        <fullName evidence="1">Uncharacterized protein</fullName>
    </submittedName>
</protein>
<gene>
    <name evidence="1" type="ORF">QO011_006150</name>
</gene>
<keyword evidence="2" id="KW-1185">Reference proteome</keyword>
<organism evidence="1 2">
    <name type="scientific">Labrys wisconsinensis</name>
    <dbReference type="NCBI Taxonomy" id="425677"/>
    <lineage>
        <taxon>Bacteria</taxon>
        <taxon>Pseudomonadati</taxon>
        <taxon>Pseudomonadota</taxon>
        <taxon>Alphaproteobacteria</taxon>
        <taxon>Hyphomicrobiales</taxon>
        <taxon>Xanthobacteraceae</taxon>
        <taxon>Labrys</taxon>
    </lineage>
</organism>
<dbReference type="RefSeq" id="WP_307280955.1">
    <property type="nucleotide sequence ID" value="NZ_JAUSVX010000015.1"/>
</dbReference>
<reference evidence="1 2" key="1">
    <citation type="submission" date="2023-07" db="EMBL/GenBank/DDBJ databases">
        <title>Genomic Encyclopedia of Type Strains, Phase IV (KMG-IV): sequencing the most valuable type-strain genomes for metagenomic binning, comparative biology and taxonomic classification.</title>
        <authorList>
            <person name="Goeker M."/>
        </authorList>
    </citation>
    <scope>NUCLEOTIDE SEQUENCE [LARGE SCALE GENOMIC DNA]</scope>
    <source>
        <strain evidence="1 2">DSM 19619</strain>
    </source>
</reference>
<evidence type="ECO:0000313" key="2">
    <source>
        <dbReference type="Proteomes" id="UP001242480"/>
    </source>
</evidence>
<sequence length="289" mass="29805">MPRMQGRFPRGTIAVGVLAALIVGLLLVRREAGESSAGGPSCPPVAVALGAAVLRVPVTPMVRVEAPARSLDLADADTVAALCTAPAPAPIQAMRIELDFDRLDQDWPSVLAWRGRHCGAPAGLDAFLCTGESRPPGTPRQLARAMIVAAGNGAALDGAPRFADVRSGVAAAGGRFDRAGNIRVERPGRGSDPAAEPAVFVCDAGIWPVGSAHYCRGTIGLPDGLLAGFEFRAPQQGIEDAAVAAIAHMRDLLAVMRANEQGRPAAGEIPGLDDGAAVRGRLDRRGMPV</sequence>